<keyword evidence="5" id="KW-0902">Two-component regulatory system</keyword>
<feature type="coiled-coil region" evidence="6">
    <location>
        <begin position="25"/>
        <end position="59"/>
    </location>
</feature>
<dbReference type="InterPro" id="IPR005467">
    <property type="entry name" value="His_kinase_dom"/>
</dbReference>
<keyword evidence="6" id="KW-0175">Coiled coil</keyword>
<dbReference type="EMBL" id="JARYZI010000002">
    <property type="protein sequence ID" value="MDH8677315.1"/>
    <property type="molecule type" value="Genomic_DNA"/>
</dbReference>
<evidence type="ECO:0000256" key="5">
    <source>
        <dbReference type="ARBA" id="ARBA00023012"/>
    </source>
</evidence>
<evidence type="ECO:0000256" key="6">
    <source>
        <dbReference type="SAM" id="Coils"/>
    </source>
</evidence>
<dbReference type="PANTHER" id="PTHR24421:SF55">
    <property type="entry name" value="SENSOR HISTIDINE KINASE YDFH"/>
    <property type="match status" value="1"/>
</dbReference>
<reference evidence="8 9" key="1">
    <citation type="submission" date="2023-04" db="EMBL/GenBank/DDBJ databases">
        <title>Fusibacter bizertensis strain WBS, isolated from littoral bottom sediments of the Arctic seas - biochemical and genomic analysis.</title>
        <authorList>
            <person name="Brioukhanov A.L."/>
        </authorList>
    </citation>
    <scope>NUCLEOTIDE SEQUENCE [LARGE SCALE GENOMIC DNA]</scope>
    <source>
        <strain evidence="8 9">WBS</strain>
    </source>
</reference>
<evidence type="ECO:0000256" key="1">
    <source>
        <dbReference type="ARBA" id="ARBA00000085"/>
    </source>
</evidence>
<dbReference type="InterPro" id="IPR036890">
    <property type="entry name" value="HATPase_C_sf"/>
</dbReference>
<keyword evidence="9" id="KW-1185">Reference proteome</keyword>
<dbReference type="SMART" id="SM00387">
    <property type="entry name" value="HATPase_c"/>
    <property type="match status" value="1"/>
</dbReference>
<protein>
    <recommendedName>
        <fullName evidence="2">histidine kinase</fullName>
        <ecNumber evidence="2">2.7.13.3</ecNumber>
    </recommendedName>
</protein>
<keyword evidence="4 8" id="KW-0418">Kinase</keyword>
<organism evidence="8 9">
    <name type="scientific">Fusibacter bizertensis</name>
    <dbReference type="NCBI Taxonomy" id="1488331"/>
    <lineage>
        <taxon>Bacteria</taxon>
        <taxon>Bacillati</taxon>
        <taxon>Bacillota</taxon>
        <taxon>Clostridia</taxon>
        <taxon>Eubacteriales</taxon>
        <taxon>Eubacteriales Family XII. Incertae Sedis</taxon>
        <taxon>Fusibacter</taxon>
    </lineage>
</organism>
<feature type="domain" description="Histidine kinase" evidence="7">
    <location>
        <begin position="287"/>
        <end position="381"/>
    </location>
</feature>
<dbReference type="Gene3D" id="3.30.565.10">
    <property type="entry name" value="Histidine kinase-like ATPase, C-terminal domain"/>
    <property type="match status" value="1"/>
</dbReference>
<dbReference type="InterPro" id="IPR011712">
    <property type="entry name" value="Sig_transdc_His_kin_sub3_dim/P"/>
</dbReference>
<evidence type="ECO:0000256" key="2">
    <source>
        <dbReference type="ARBA" id="ARBA00012438"/>
    </source>
</evidence>
<dbReference type="SUPFAM" id="SSF55874">
    <property type="entry name" value="ATPase domain of HSP90 chaperone/DNA topoisomerase II/histidine kinase"/>
    <property type="match status" value="1"/>
</dbReference>
<comment type="catalytic activity">
    <reaction evidence="1">
        <text>ATP + protein L-histidine = ADP + protein N-phospho-L-histidine.</text>
        <dbReference type="EC" id="2.7.13.3"/>
    </reaction>
</comment>
<evidence type="ECO:0000256" key="4">
    <source>
        <dbReference type="ARBA" id="ARBA00022777"/>
    </source>
</evidence>
<proteinExistence type="predicted"/>
<dbReference type="InterPro" id="IPR008595">
    <property type="entry name" value="DegS"/>
</dbReference>
<feature type="coiled-coil region" evidence="6">
    <location>
        <begin position="204"/>
        <end position="231"/>
    </location>
</feature>
<keyword evidence="3" id="KW-0808">Transferase</keyword>
<dbReference type="Pfam" id="PF07730">
    <property type="entry name" value="HisKA_3"/>
    <property type="match status" value="1"/>
</dbReference>
<dbReference type="GO" id="GO:0016301">
    <property type="term" value="F:kinase activity"/>
    <property type="evidence" value="ECO:0007669"/>
    <property type="project" value="UniProtKB-KW"/>
</dbReference>
<evidence type="ECO:0000313" key="8">
    <source>
        <dbReference type="EMBL" id="MDH8677315.1"/>
    </source>
</evidence>
<accession>A0ABT6NA75</accession>
<comment type="caution">
    <text evidence="8">The sequence shown here is derived from an EMBL/GenBank/DDBJ whole genome shotgun (WGS) entry which is preliminary data.</text>
</comment>
<dbReference type="InterPro" id="IPR050482">
    <property type="entry name" value="Sensor_HK_TwoCompSys"/>
</dbReference>
<dbReference type="PANTHER" id="PTHR24421">
    <property type="entry name" value="NITRATE/NITRITE SENSOR PROTEIN NARX-RELATED"/>
    <property type="match status" value="1"/>
</dbReference>
<dbReference type="Pfam" id="PF05384">
    <property type="entry name" value="DegS"/>
    <property type="match status" value="1"/>
</dbReference>
<dbReference type="Pfam" id="PF02518">
    <property type="entry name" value="HATPase_c"/>
    <property type="match status" value="1"/>
</dbReference>
<name>A0ABT6NA75_9FIRM</name>
<dbReference type="RefSeq" id="WP_281093126.1">
    <property type="nucleotide sequence ID" value="NZ_JARYZI010000002.1"/>
</dbReference>
<evidence type="ECO:0000259" key="7">
    <source>
        <dbReference type="PROSITE" id="PS50109"/>
    </source>
</evidence>
<evidence type="ECO:0000313" key="9">
    <source>
        <dbReference type="Proteomes" id="UP001158045"/>
    </source>
</evidence>
<evidence type="ECO:0000256" key="3">
    <source>
        <dbReference type="ARBA" id="ARBA00022679"/>
    </source>
</evidence>
<dbReference type="PROSITE" id="PS50109">
    <property type="entry name" value="HIS_KIN"/>
    <property type="match status" value="1"/>
</dbReference>
<dbReference type="EC" id="2.7.13.3" evidence="2"/>
<dbReference type="InterPro" id="IPR003594">
    <property type="entry name" value="HATPase_dom"/>
</dbReference>
<dbReference type="Gene3D" id="1.20.5.1930">
    <property type="match status" value="1"/>
</dbReference>
<sequence>MEKGLDIEKVHSIMQEIIGAIDKSKGQLIDIVENAREEHEQLKNELNYIKEDIDRVINDVDRLTIKDKMVRNKLAEVSKSFKLHNEEDIKKAYNTAADVKVELMSASREEQLLKVRRTALELSLKRALKNIQNAEHIVHQVTIAVTYLRGEIMSAIDEMGNEGMAMGIKVLEAQENERMRISRDIHDGPAQQIASIVMKADFCERIARQDIDKGLKELAELKEQSKKALKEVRGIIHDLRPMSLDDLGLNETVETYAMSFSEEAQINVNVKSGRIIVEIESIVKVAVYRLVQELLNNIKKHSKASEVSILLEYGSKYLRLTVVDDGVGFDVESTLEKLKKKHISYGLLGIYDRVKQFNGEIHFYSKIGEGTSVMIKLPVNREVILNE</sequence>
<dbReference type="CDD" id="cd16917">
    <property type="entry name" value="HATPase_UhpB-NarQ-NarX-like"/>
    <property type="match status" value="1"/>
</dbReference>
<dbReference type="Proteomes" id="UP001158045">
    <property type="component" value="Unassembled WGS sequence"/>
</dbReference>
<gene>
    <name evidence="8" type="ORF">QE109_04100</name>
</gene>